<dbReference type="SMART" id="SM00409">
    <property type="entry name" value="IG"/>
    <property type="match status" value="1"/>
</dbReference>
<evidence type="ECO:0000256" key="4">
    <source>
        <dbReference type="SAM" id="MobiDB-lite"/>
    </source>
</evidence>
<dbReference type="Proteomes" id="UP000001555">
    <property type="component" value="Unassembled WGS sequence"/>
</dbReference>
<proteinExistence type="predicted"/>
<evidence type="ECO:0000259" key="6">
    <source>
        <dbReference type="PROSITE" id="PS50835"/>
    </source>
</evidence>
<dbReference type="EnsemblMetazoa" id="ISCW004162-RA">
    <property type="protein sequence ID" value="ISCW004162-PA"/>
    <property type="gene ID" value="ISCW004162"/>
</dbReference>
<keyword evidence="3" id="KW-0175">Coiled coil</keyword>
<reference evidence="8 10" key="1">
    <citation type="submission" date="2008-03" db="EMBL/GenBank/DDBJ databases">
        <title>Annotation of Ixodes scapularis.</title>
        <authorList>
            <consortium name="Ixodes scapularis Genome Project Consortium"/>
            <person name="Caler E."/>
            <person name="Hannick L.I."/>
            <person name="Bidwell S."/>
            <person name="Joardar V."/>
            <person name="Thiagarajan M."/>
            <person name="Amedeo P."/>
            <person name="Galinsky K.J."/>
            <person name="Schobel S."/>
            <person name="Inman J."/>
            <person name="Hostetler J."/>
            <person name="Miller J."/>
            <person name="Hammond M."/>
            <person name="Megy K."/>
            <person name="Lawson D."/>
            <person name="Kodira C."/>
            <person name="Sutton G."/>
            <person name="Meyer J."/>
            <person name="Hill C.A."/>
            <person name="Birren B."/>
            <person name="Nene V."/>
            <person name="Collins F."/>
            <person name="Alarcon-Chaidez F."/>
            <person name="Wikel S."/>
            <person name="Strausberg R."/>
        </authorList>
    </citation>
    <scope>NUCLEOTIDE SEQUENCE [LARGE SCALE GENOMIC DNA]</scope>
    <source>
        <strain evidence="10">Wikel</strain>
        <strain evidence="8">Wikel colony</strain>
    </source>
</reference>
<dbReference type="InterPro" id="IPR003599">
    <property type="entry name" value="Ig_sub"/>
</dbReference>
<dbReference type="Pfam" id="PF00084">
    <property type="entry name" value="Sushi"/>
    <property type="match status" value="1"/>
</dbReference>
<dbReference type="VEuPathDB" id="VectorBase:ISCP_018876"/>
<dbReference type="InterPro" id="IPR035976">
    <property type="entry name" value="Sushi/SCR/CCP_sf"/>
</dbReference>
<feature type="compositionally biased region" description="Polar residues" evidence="4">
    <location>
        <begin position="246"/>
        <end position="258"/>
    </location>
</feature>
<dbReference type="VEuPathDB" id="VectorBase:ISCW004162"/>
<accession>B7PFG0</accession>
<evidence type="ECO:0000256" key="1">
    <source>
        <dbReference type="ARBA" id="ARBA00023157"/>
    </source>
</evidence>
<evidence type="ECO:0000256" key="3">
    <source>
        <dbReference type="SAM" id="Coils"/>
    </source>
</evidence>
<keyword evidence="2" id="KW-0768">Sushi</keyword>
<dbReference type="PROSITE" id="PS51257">
    <property type="entry name" value="PROKAR_LIPOPROTEIN"/>
    <property type="match status" value="1"/>
</dbReference>
<dbReference type="PROSITE" id="PS50923">
    <property type="entry name" value="SUSHI"/>
    <property type="match status" value="1"/>
</dbReference>
<feature type="domain" description="Ig-like" evidence="6">
    <location>
        <begin position="612"/>
        <end position="696"/>
    </location>
</feature>
<feature type="chain" id="PRO_5014567998" evidence="5">
    <location>
        <begin position="20"/>
        <end position="735"/>
    </location>
</feature>
<dbReference type="InterPro" id="IPR036179">
    <property type="entry name" value="Ig-like_dom_sf"/>
</dbReference>
<feature type="coiled-coil region" evidence="3">
    <location>
        <begin position="299"/>
        <end position="351"/>
    </location>
</feature>
<dbReference type="InterPro" id="IPR000436">
    <property type="entry name" value="Sushi_SCR_CCP_dom"/>
</dbReference>
<protein>
    <submittedName>
        <fullName evidence="8 9">Uncharacterized protein</fullName>
    </submittedName>
</protein>
<reference evidence="9" key="2">
    <citation type="submission" date="2020-05" db="UniProtKB">
        <authorList>
            <consortium name="EnsemblMetazoa"/>
        </authorList>
    </citation>
    <scope>IDENTIFICATION</scope>
    <source>
        <strain evidence="9">wikel</strain>
    </source>
</reference>
<evidence type="ECO:0000313" key="9">
    <source>
        <dbReference type="EnsemblMetazoa" id="ISCW004162-PA"/>
    </source>
</evidence>
<dbReference type="Gene3D" id="2.10.70.10">
    <property type="entry name" value="Complement Module, domain 1"/>
    <property type="match status" value="1"/>
</dbReference>
<evidence type="ECO:0000256" key="2">
    <source>
        <dbReference type="PROSITE-ProRule" id="PRU00302"/>
    </source>
</evidence>
<gene>
    <name evidence="8" type="ORF">IscW_ISCW004162</name>
</gene>
<feature type="domain" description="Sushi" evidence="7">
    <location>
        <begin position="543"/>
        <end position="595"/>
    </location>
</feature>
<feature type="signal peptide" evidence="5">
    <location>
        <begin position="1"/>
        <end position="19"/>
    </location>
</feature>
<dbReference type="PaxDb" id="6945-B7PFG0"/>
<dbReference type="EMBL" id="DS702224">
    <property type="protein sequence ID" value="EEC05332.1"/>
    <property type="molecule type" value="Genomic_DNA"/>
</dbReference>
<dbReference type="SUPFAM" id="SSF57535">
    <property type="entry name" value="Complement control module/SCR domain"/>
    <property type="match status" value="1"/>
</dbReference>
<evidence type="ECO:0000259" key="7">
    <source>
        <dbReference type="PROSITE" id="PS50923"/>
    </source>
</evidence>
<organism>
    <name type="scientific">Ixodes scapularis</name>
    <name type="common">Black-legged tick</name>
    <name type="synonym">Deer tick</name>
    <dbReference type="NCBI Taxonomy" id="6945"/>
    <lineage>
        <taxon>Eukaryota</taxon>
        <taxon>Metazoa</taxon>
        <taxon>Ecdysozoa</taxon>
        <taxon>Arthropoda</taxon>
        <taxon>Chelicerata</taxon>
        <taxon>Arachnida</taxon>
        <taxon>Acari</taxon>
        <taxon>Parasitiformes</taxon>
        <taxon>Ixodida</taxon>
        <taxon>Ixodoidea</taxon>
        <taxon>Ixodidae</taxon>
        <taxon>Ixodinae</taxon>
        <taxon>Ixodes</taxon>
    </lineage>
</organism>
<feature type="region of interest" description="Disordered" evidence="4">
    <location>
        <begin position="246"/>
        <end position="272"/>
    </location>
</feature>
<dbReference type="CDD" id="cd00033">
    <property type="entry name" value="CCP"/>
    <property type="match status" value="1"/>
</dbReference>
<dbReference type="Gene3D" id="2.60.40.10">
    <property type="entry name" value="Immunoglobulins"/>
    <property type="match status" value="1"/>
</dbReference>
<dbReference type="PROSITE" id="PS50835">
    <property type="entry name" value="IG_LIKE"/>
    <property type="match status" value="1"/>
</dbReference>
<comment type="caution">
    <text evidence="2">Lacks conserved residue(s) required for the propagation of feature annotation.</text>
</comment>
<name>B7PFG0_IXOSC</name>
<dbReference type="HOGENOM" id="CLU_377352_0_0_1"/>
<keyword evidence="10" id="KW-1185">Reference proteome</keyword>
<dbReference type="OrthoDB" id="6431181at2759"/>
<feature type="coiled-coil region" evidence="3">
    <location>
        <begin position="468"/>
        <end position="509"/>
    </location>
</feature>
<keyword evidence="1" id="KW-1015">Disulfide bond</keyword>
<keyword evidence="5" id="KW-0732">Signal</keyword>
<feature type="coiled-coil region" evidence="3">
    <location>
        <begin position="24"/>
        <end position="51"/>
    </location>
</feature>
<dbReference type="VEuPathDB" id="VectorBase:ISCI004162"/>
<sequence>MNVLRFILLLLLGPHTALALACSCAQLSDKVGQIRDELENLREDVKVLSRKVSVNVGLRHDVEDLKMSGMARTEQMTKLTADVRELQKRDQNTVSNLIQVVPGSTMDDLVTMVKRLAAQVSEMREERTSWLSSLSKIKEENAENSRSKISLFSALDDVRSELAHFQAKVAGISEVSQRLDALESTVSVDDSIFVELSAPGPKSTSDEAKGVTQIEFIGADGNFTVNINDSGHYGCLEHINATDGSSSRECSDFRNTTGEQDEAGGRSARTLRGEERTSLNRVLHLLVGKVKDVHENVTQLNLTHRLRSLEDAAQEVNRRLTTHHDEVMSDIDDVRNRVQELGFEVRNLTEEVIILRQPQEANGEWLQQLTTNHSEIRFLLDHALSKLGSVENSIEHLTTENNATLLALQALTGSLGTVSRRVEILNTSVEDNLKERLSDEKLRSLRNTLDSKMAALNNTVDSSLNLMNRTIKKNIETLKERMDALQGALAEEEEKLKTVMLNLSQASDMRMTLHGWHPNDSTPCPGLLFLGRDVNLVLTTDAGTFRSPQLSSEPLPVGSVVHFRCAHAGTFRLEGAEAIRCFAGRWSSRPPHCQPLTTLQELRANNGTDNFPSITYETEDDAGYMTDESGRLVFAPGATIALTCLYPRSKGQVSWLHNGTVPKDATSAWLAGPDGNYAYRLSVHNASVAHSGVYACVDPGGQKHHVHVRVQAVGTMSLSRVKRHVFVPQQRLFTF</sequence>
<dbReference type="InParanoid" id="B7PFG0"/>
<dbReference type="SUPFAM" id="SSF48726">
    <property type="entry name" value="Immunoglobulin"/>
    <property type="match status" value="1"/>
</dbReference>
<evidence type="ECO:0000313" key="8">
    <source>
        <dbReference type="EMBL" id="EEC05332.1"/>
    </source>
</evidence>
<dbReference type="AlphaFoldDB" id="B7PFG0"/>
<dbReference type="InterPro" id="IPR013783">
    <property type="entry name" value="Ig-like_fold"/>
</dbReference>
<dbReference type="InterPro" id="IPR007110">
    <property type="entry name" value="Ig-like_dom"/>
</dbReference>
<dbReference type="EMBL" id="ABJB010194750">
    <property type="status" value="NOT_ANNOTATED_CDS"/>
    <property type="molecule type" value="Genomic_DNA"/>
</dbReference>
<evidence type="ECO:0000313" key="10">
    <source>
        <dbReference type="Proteomes" id="UP000001555"/>
    </source>
</evidence>
<evidence type="ECO:0000256" key="5">
    <source>
        <dbReference type="SAM" id="SignalP"/>
    </source>
</evidence>